<dbReference type="PANTHER" id="PTHR39214:SF1">
    <property type="entry name" value="MICROBODY (PEROXISOME) BIOGENESIS PROTEIN PEROXIN 8 (EUROFUNG)"/>
    <property type="match status" value="1"/>
</dbReference>
<evidence type="ECO:0008006" key="4">
    <source>
        <dbReference type="Google" id="ProtNLM"/>
    </source>
</evidence>
<dbReference type="Pfam" id="PF26001">
    <property type="entry name" value="Pex8"/>
    <property type="match status" value="1"/>
</dbReference>
<evidence type="ECO:0000313" key="3">
    <source>
        <dbReference type="Proteomes" id="UP001446871"/>
    </source>
</evidence>
<dbReference type="InterPro" id="IPR055334">
    <property type="entry name" value="PEX8-like"/>
</dbReference>
<evidence type="ECO:0000313" key="2">
    <source>
        <dbReference type="EMBL" id="KAK8083444.1"/>
    </source>
</evidence>
<dbReference type="PANTHER" id="PTHR39214">
    <property type="entry name" value="MICROBODY (PEROXISOME) BIOGENESIS PROTEIN PEROXIN 8 (EUROFUNG)"/>
    <property type="match status" value="1"/>
</dbReference>
<dbReference type="EMBL" id="JAQQWM010000001">
    <property type="protein sequence ID" value="KAK8083444.1"/>
    <property type="molecule type" value="Genomic_DNA"/>
</dbReference>
<dbReference type="Proteomes" id="UP001446871">
    <property type="component" value="Unassembled WGS sequence"/>
</dbReference>
<sequence length="720" mass="78676">MSSADRLLTTTLRAYQEPHQPANVDRLYASTATLLSNLNNHLNISLLTSHLLTARAIWDQQPLLDGGGLRTCLRILSVYNTAALHVQRNEAENAQLRWGQPPVGSGVRCDAWARSVAKGADDRSERWKHLLVLTGTLMGMESEDRRALSRGLRATLEQAVVTAANLALEDNNKRMMLHTTGELGSNTVILALAFVFPVLSDHHKHMLNCDLVLPAAVRAMTGPEGFQDGDFLRSISAGNVAGHETFYRASPSSFSQVQQLESRPLPQNMGPLSRLAAFAVQHATDSRVVLESQERLLVFTAGLLERWRHCPFFSVDISTEAAVLPPDMIRGPWAMLWRLLKKIMYTVVATIQPMIGRCLLDPRLRIDAIAPMVASKTLHTLRNLCFISSREEADAFQVYVFTYLTSLDIITRYPDTCVAFLQEAQPNAPGQPNSPALTPLDQALTLFYLNTAEHLTLSLPTPAAETLVLTLATAHLSATSSSPAAPQTSLTLPLYEAAHASILSVLSCPQHASLTISVIPFYIDTLLASFPARISPRQFRLAFKTVVQIASPPFPIAASHPHLAETLLEMLHFRAASATTHPLPAEPGLAAATTADVMQGDQQQPLPPVSEQTTLVLSLVDALPFLPLPIVEDWLTRTAEAMNAVADPALREVVRKRFWDVLVSGEMDVERAAIGVAWWGIGGGREMVLLAQATPSHNKRDGEVMMSGALGGNRLEQSRL</sequence>
<name>A0ABR1WIV7_9PEZI</name>
<reference evidence="2 3" key="1">
    <citation type="submission" date="2023-01" db="EMBL/GenBank/DDBJ databases">
        <title>Analysis of 21 Apiospora genomes using comparative genomics revels a genus with tremendous synthesis potential of carbohydrate active enzymes and secondary metabolites.</title>
        <authorList>
            <person name="Sorensen T."/>
        </authorList>
    </citation>
    <scope>NUCLEOTIDE SEQUENCE [LARGE SCALE GENOMIC DNA]</scope>
    <source>
        <strain evidence="2 3">CBS 83171</strain>
    </source>
</reference>
<proteinExistence type="predicted"/>
<protein>
    <recommendedName>
        <fullName evidence="4">Peroxisomal membrane protein PEX17</fullName>
    </recommendedName>
</protein>
<gene>
    <name evidence="2" type="ORF">PG996_002225</name>
</gene>
<feature type="region of interest" description="Disordered" evidence="1">
    <location>
        <begin position="699"/>
        <end position="720"/>
    </location>
</feature>
<evidence type="ECO:0000256" key="1">
    <source>
        <dbReference type="SAM" id="MobiDB-lite"/>
    </source>
</evidence>
<organism evidence="2 3">
    <name type="scientific">Apiospora saccharicola</name>
    <dbReference type="NCBI Taxonomy" id="335842"/>
    <lineage>
        <taxon>Eukaryota</taxon>
        <taxon>Fungi</taxon>
        <taxon>Dikarya</taxon>
        <taxon>Ascomycota</taxon>
        <taxon>Pezizomycotina</taxon>
        <taxon>Sordariomycetes</taxon>
        <taxon>Xylariomycetidae</taxon>
        <taxon>Amphisphaeriales</taxon>
        <taxon>Apiosporaceae</taxon>
        <taxon>Apiospora</taxon>
    </lineage>
</organism>
<keyword evidence="3" id="KW-1185">Reference proteome</keyword>
<comment type="caution">
    <text evidence="2">The sequence shown here is derived from an EMBL/GenBank/DDBJ whole genome shotgun (WGS) entry which is preliminary data.</text>
</comment>
<accession>A0ABR1WIV7</accession>